<keyword evidence="7" id="KW-0067">ATP-binding</keyword>
<dbReference type="SMART" id="SM00028">
    <property type="entry name" value="TPR"/>
    <property type="match status" value="4"/>
</dbReference>
<evidence type="ECO:0000256" key="6">
    <source>
        <dbReference type="SAM" id="Phobius"/>
    </source>
</evidence>
<sequence length="562" mass="65615">MLLLTFCSCQKKEEVVLKGNTYKTKQVNQYYKLANDYYDNSKYDSAFYYANKTKLIINPEKEFTKYTTTMFILITSQQLQGDYSGAESTIVETLSFVDKSDHDGYKWKFYGMLASNYSNLHNYDEAIHYHKKAISFNVSKIKKLSDVLNIAYAYSRKKDYKKALDIYEPILRDPEIKKNKYYHSNLLNNIGYCYFKIGKPNAIIYLNKSLEMNYNMDSTADDDYDLTSNYHYLYEYYLIHDKKKAVKYANLLYQKGTQYNNPDDRLLALSLLIKNSTGEELKKHSLNYVHLNDSITKVRQKAKNYFAKLKYDSKKEKEENLKLKAEKELRQELEKNKNIITAFTLVILTITLGFIFYCLIEKNKKEKLQTAYNTEIRIAKKLHDELANDIFQTINFAETQDLSSTNNTEKLLGNLDSIYLTARNISRENSLIETGNLFEANLKEMIYSFKNHSVNVMINGLDNIDWSNITNFKKITIYRVLQELLVNMKKHSKCNLAIVSFKKQENNLLLNYFDNGIGMNIEINIKKNGLKNVENRITAINGNFTFDSKVSNGVKINMIIPI</sequence>
<name>A0ABV4TA36_9FLAO</name>
<proteinExistence type="predicted"/>
<evidence type="ECO:0000313" key="7">
    <source>
        <dbReference type="EMBL" id="MFA9190121.1"/>
    </source>
</evidence>
<protein>
    <recommendedName>
        <fullName evidence="2">histidine kinase</fullName>
        <ecNumber evidence="2">2.7.13.3</ecNumber>
    </recommendedName>
</protein>
<accession>A0ABV4TA36</accession>
<dbReference type="InterPro" id="IPR050482">
    <property type="entry name" value="Sensor_HK_TwoCompSys"/>
</dbReference>
<feature type="transmembrane region" description="Helical" evidence="6">
    <location>
        <begin position="339"/>
        <end position="360"/>
    </location>
</feature>
<keyword evidence="5" id="KW-0902">Two-component regulatory system</keyword>
<dbReference type="EC" id="2.7.13.3" evidence="2"/>
<keyword evidence="4" id="KW-0418">Kinase</keyword>
<reference evidence="7 8" key="1">
    <citation type="submission" date="2024-04" db="EMBL/GenBank/DDBJ databases">
        <title>New Clade of Flavobacterium.</title>
        <authorList>
            <person name="Matos L."/>
            <person name="Proenca D.N."/>
            <person name="Fransisco R.M."/>
            <person name="Chung A.P."/>
            <person name="Maccario L."/>
            <person name="Sorensen S.J."/>
            <person name="Morais P.V."/>
        </authorList>
    </citation>
    <scope>NUCLEOTIDE SEQUENCE [LARGE SCALE GENOMIC DNA]</scope>
    <source>
        <strain evidence="7 8">FZUC8N2.13</strain>
    </source>
</reference>
<keyword evidence="6" id="KW-0812">Transmembrane</keyword>
<dbReference type="SUPFAM" id="SSF48452">
    <property type="entry name" value="TPR-like"/>
    <property type="match status" value="1"/>
</dbReference>
<evidence type="ECO:0000256" key="3">
    <source>
        <dbReference type="ARBA" id="ARBA00022679"/>
    </source>
</evidence>
<dbReference type="Gene3D" id="3.30.565.10">
    <property type="entry name" value="Histidine kinase-like ATPase, C-terminal domain"/>
    <property type="match status" value="1"/>
</dbReference>
<dbReference type="InterPro" id="IPR036890">
    <property type="entry name" value="HATPase_C_sf"/>
</dbReference>
<comment type="catalytic activity">
    <reaction evidence="1">
        <text>ATP + protein L-histidine = ADP + protein N-phospho-L-histidine.</text>
        <dbReference type="EC" id="2.7.13.3"/>
    </reaction>
</comment>
<comment type="caution">
    <text evidence="7">The sequence shown here is derived from an EMBL/GenBank/DDBJ whole genome shotgun (WGS) entry which is preliminary data.</text>
</comment>
<dbReference type="Proteomes" id="UP001574169">
    <property type="component" value="Unassembled WGS sequence"/>
</dbReference>
<keyword evidence="8" id="KW-1185">Reference proteome</keyword>
<dbReference type="InterPro" id="IPR019734">
    <property type="entry name" value="TPR_rpt"/>
</dbReference>
<dbReference type="RefSeq" id="WP_373405146.1">
    <property type="nucleotide sequence ID" value="NZ_JBCFQL010000001.1"/>
</dbReference>
<dbReference type="Gene3D" id="1.25.40.10">
    <property type="entry name" value="Tetratricopeptide repeat domain"/>
    <property type="match status" value="2"/>
</dbReference>
<dbReference type="PANTHER" id="PTHR24421">
    <property type="entry name" value="NITRATE/NITRITE SENSOR PROTEIN NARX-RELATED"/>
    <property type="match status" value="1"/>
</dbReference>
<dbReference type="SUPFAM" id="SSF55874">
    <property type="entry name" value="ATPase domain of HSP90 chaperone/DNA topoisomerase II/histidine kinase"/>
    <property type="match status" value="1"/>
</dbReference>
<evidence type="ECO:0000256" key="5">
    <source>
        <dbReference type="ARBA" id="ARBA00023012"/>
    </source>
</evidence>
<keyword evidence="3" id="KW-0808">Transferase</keyword>
<keyword evidence="7" id="KW-0547">Nucleotide-binding</keyword>
<dbReference type="PANTHER" id="PTHR24421:SF10">
    <property type="entry name" value="NITRATE_NITRITE SENSOR PROTEIN NARQ"/>
    <property type="match status" value="1"/>
</dbReference>
<dbReference type="EMBL" id="JBCFQL010000001">
    <property type="protein sequence ID" value="MFA9190121.1"/>
    <property type="molecule type" value="Genomic_DNA"/>
</dbReference>
<evidence type="ECO:0000256" key="1">
    <source>
        <dbReference type="ARBA" id="ARBA00000085"/>
    </source>
</evidence>
<evidence type="ECO:0000256" key="4">
    <source>
        <dbReference type="ARBA" id="ARBA00022777"/>
    </source>
</evidence>
<evidence type="ECO:0000313" key="8">
    <source>
        <dbReference type="Proteomes" id="UP001574169"/>
    </source>
</evidence>
<dbReference type="InterPro" id="IPR011990">
    <property type="entry name" value="TPR-like_helical_dom_sf"/>
</dbReference>
<gene>
    <name evidence="7" type="ORF">AAGV28_01955</name>
</gene>
<organism evidence="7 8">
    <name type="scientific">Flavobacterium zubiriense</name>
    <dbReference type="NCBI Taxonomy" id="3138075"/>
    <lineage>
        <taxon>Bacteria</taxon>
        <taxon>Pseudomonadati</taxon>
        <taxon>Bacteroidota</taxon>
        <taxon>Flavobacteriia</taxon>
        <taxon>Flavobacteriales</taxon>
        <taxon>Flavobacteriaceae</taxon>
        <taxon>Flavobacterium</taxon>
    </lineage>
</organism>
<dbReference type="GO" id="GO:0005524">
    <property type="term" value="F:ATP binding"/>
    <property type="evidence" value="ECO:0007669"/>
    <property type="project" value="UniProtKB-KW"/>
</dbReference>
<keyword evidence="6" id="KW-0472">Membrane</keyword>
<evidence type="ECO:0000256" key="2">
    <source>
        <dbReference type="ARBA" id="ARBA00012438"/>
    </source>
</evidence>
<keyword evidence="6" id="KW-1133">Transmembrane helix</keyword>